<feature type="region of interest" description="Disordered" evidence="3">
    <location>
        <begin position="1"/>
        <end position="71"/>
    </location>
</feature>
<dbReference type="SUPFAM" id="SSF52058">
    <property type="entry name" value="L domain-like"/>
    <property type="match status" value="1"/>
</dbReference>
<keyword evidence="2" id="KW-0677">Repeat</keyword>
<feature type="compositionally biased region" description="Low complexity" evidence="3">
    <location>
        <begin position="520"/>
        <end position="537"/>
    </location>
</feature>
<keyword evidence="1" id="KW-0433">Leucine-rich repeat</keyword>
<feature type="compositionally biased region" description="Basic and acidic residues" evidence="3">
    <location>
        <begin position="23"/>
        <end position="33"/>
    </location>
</feature>
<dbReference type="OrthoDB" id="660555at2759"/>
<feature type="compositionally biased region" description="Acidic residues" evidence="3">
    <location>
        <begin position="34"/>
        <end position="49"/>
    </location>
</feature>
<dbReference type="Gene3D" id="3.80.10.10">
    <property type="entry name" value="Ribonuclease Inhibitor"/>
    <property type="match status" value="1"/>
</dbReference>
<dbReference type="PANTHER" id="PTHR48051:SF1">
    <property type="entry name" value="RAS SUPPRESSOR PROTEIN 1"/>
    <property type="match status" value="1"/>
</dbReference>
<dbReference type="InterPro" id="IPR050216">
    <property type="entry name" value="LRR_domain-containing"/>
</dbReference>
<dbReference type="InterPro" id="IPR003591">
    <property type="entry name" value="Leu-rich_rpt_typical-subtyp"/>
</dbReference>
<evidence type="ECO:0000313" key="4">
    <source>
        <dbReference type="EMBL" id="KAJ1926134.1"/>
    </source>
</evidence>
<feature type="region of interest" description="Disordered" evidence="3">
    <location>
        <begin position="405"/>
        <end position="428"/>
    </location>
</feature>
<sequence>MGTGLSKDVADLPFGYTLPRKNRATDRLAHEDGGHEEDGDDDGAGEGETEDTHSVDPRRRTPAPARRTRLRRGLALPYRPRRNIAPAEAHRHTVTLGELTKVNSLGLCGRGFVELAPHVARLDTTYYLQLCCNQLITVPAELGYMRNLTVLDLARNRLTHLPAAIGYLSKLVALTLTDNYLTTLPPTVGRLPKLTVLHLANNRLTALPPELGRLHALFTLDVSGNPLTVLPAELTQLPHLRKLKLHRCPLLTALPGDAEADIPPPAPADPLARVPRLAELAARTLVRECVPLSARVPADLRRYVASVRFCTHCQGPYYETVHRRWRFLTKSNKRIPLEYRLCSPHWHTEAERVQAMFTPPPATGLVSPLARRPRNLTWLARPTFTTPTTRHQPIPNLTRRPWWPRRRQATPAPPVSPPADTAVRHPASHPVPVSTVRRALQGHPPAPVALAYSDLLPATALTPLPPLPPFPAQISTVRRSSPLSPPSSSMPMDTYLTTRNARHPDGEPRRTRPDPRLRTLRLPAPSLRSLPSSGASSPAPPYVTPSVFSDPNSLAVGPASSVYSFPASPDSLTAVHLPPFTTPLPPTGGRIRETNRLDPAPVTMTAAEFLRAEEEDAEPIGTCLSNPPGDVDPVARSSTGSPTGAAAAAARVALYRHSTGGGGGLASSSWQTGGLKPYTAVKAHQRYSFGPGPTPPVDAAAVRSLTDRVAIWELRDAET</sequence>
<feature type="region of interest" description="Disordered" evidence="3">
    <location>
        <begin position="472"/>
        <end position="541"/>
    </location>
</feature>
<evidence type="ECO:0000256" key="1">
    <source>
        <dbReference type="ARBA" id="ARBA00022614"/>
    </source>
</evidence>
<name>A0A9W8DZP7_9FUNG</name>
<dbReference type="PROSITE" id="PS51450">
    <property type="entry name" value="LRR"/>
    <property type="match status" value="2"/>
</dbReference>
<comment type="caution">
    <text evidence="4">The sequence shown here is derived from an EMBL/GenBank/DDBJ whole genome shotgun (WGS) entry which is preliminary data.</text>
</comment>
<dbReference type="Pfam" id="PF13855">
    <property type="entry name" value="LRR_8"/>
    <property type="match status" value="2"/>
</dbReference>
<dbReference type="InterPro" id="IPR001611">
    <property type="entry name" value="Leu-rich_rpt"/>
</dbReference>
<gene>
    <name evidence="4" type="ORF">IWQ60_004069</name>
</gene>
<feature type="compositionally biased region" description="Basic and acidic residues" evidence="3">
    <location>
        <begin position="50"/>
        <end position="59"/>
    </location>
</feature>
<dbReference type="EMBL" id="JANBPT010000187">
    <property type="protein sequence ID" value="KAJ1926134.1"/>
    <property type="molecule type" value="Genomic_DNA"/>
</dbReference>
<accession>A0A9W8DZP7</accession>
<dbReference type="SMART" id="SM00369">
    <property type="entry name" value="LRR_TYP"/>
    <property type="match status" value="5"/>
</dbReference>
<evidence type="ECO:0000256" key="3">
    <source>
        <dbReference type="SAM" id="MobiDB-lite"/>
    </source>
</evidence>
<protein>
    <submittedName>
        <fullName evidence="4">Uncharacterized protein</fullName>
    </submittedName>
</protein>
<dbReference type="InterPro" id="IPR032675">
    <property type="entry name" value="LRR_dom_sf"/>
</dbReference>
<dbReference type="PANTHER" id="PTHR48051">
    <property type="match status" value="1"/>
</dbReference>
<dbReference type="GO" id="GO:0005737">
    <property type="term" value="C:cytoplasm"/>
    <property type="evidence" value="ECO:0007669"/>
    <property type="project" value="TreeGrafter"/>
</dbReference>
<feature type="compositionally biased region" description="Low complexity" evidence="3">
    <location>
        <begin position="480"/>
        <end position="492"/>
    </location>
</feature>
<reference evidence="4" key="1">
    <citation type="submission" date="2022-07" db="EMBL/GenBank/DDBJ databases">
        <title>Phylogenomic reconstructions and comparative analyses of Kickxellomycotina fungi.</title>
        <authorList>
            <person name="Reynolds N.K."/>
            <person name="Stajich J.E."/>
            <person name="Barry K."/>
            <person name="Grigoriev I.V."/>
            <person name="Crous P."/>
            <person name="Smith M.E."/>
        </authorList>
    </citation>
    <scope>NUCLEOTIDE SEQUENCE</scope>
    <source>
        <strain evidence="4">RSA 861</strain>
    </source>
</reference>
<evidence type="ECO:0000256" key="2">
    <source>
        <dbReference type="ARBA" id="ARBA00022737"/>
    </source>
</evidence>
<feature type="compositionally biased region" description="Basic and acidic residues" evidence="3">
    <location>
        <begin position="502"/>
        <end position="517"/>
    </location>
</feature>
<proteinExistence type="predicted"/>
<evidence type="ECO:0000313" key="5">
    <source>
        <dbReference type="Proteomes" id="UP001150569"/>
    </source>
</evidence>
<dbReference type="Proteomes" id="UP001150569">
    <property type="component" value="Unassembled WGS sequence"/>
</dbReference>
<keyword evidence="5" id="KW-1185">Reference proteome</keyword>
<dbReference type="SMART" id="SM00364">
    <property type="entry name" value="LRR_BAC"/>
    <property type="match status" value="4"/>
</dbReference>
<dbReference type="AlphaFoldDB" id="A0A9W8DZP7"/>
<organism evidence="4 5">
    <name type="scientific">Tieghemiomyces parasiticus</name>
    <dbReference type="NCBI Taxonomy" id="78921"/>
    <lineage>
        <taxon>Eukaryota</taxon>
        <taxon>Fungi</taxon>
        <taxon>Fungi incertae sedis</taxon>
        <taxon>Zoopagomycota</taxon>
        <taxon>Kickxellomycotina</taxon>
        <taxon>Dimargaritomycetes</taxon>
        <taxon>Dimargaritales</taxon>
        <taxon>Dimargaritaceae</taxon>
        <taxon>Tieghemiomyces</taxon>
    </lineage>
</organism>